<evidence type="ECO:0000313" key="3">
    <source>
        <dbReference type="EMBL" id="MFC7603381.1"/>
    </source>
</evidence>
<keyword evidence="1" id="KW-0472">Membrane</keyword>
<dbReference type="RefSeq" id="WP_386368665.1">
    <property type="nucleotide sequence ID" value="NZ_JBHTEE010000001.1"/>
</dbReference>
<proteinExistence type="predicted"/>
<comment type="caution">
    <text evidence="3">The sequence shown here is derived from an EMBL/GenBank/DDBJ whole genome shotgun (WGS) entry which is preliminary data.</text>
</comment>
<keyword evidence="1" id="KW-0812">Transmembrane</keyword>
<keyword evidence="4" id="KW-1185">Reference proteome</keyword>
<dbReference type="EMBL" id="JBHTEE010000001">
    <property type="protein sequence ID" value="MFC7603381.1"/>
    <property type="molecule type" value="Genomic_DNA"/>
</dbReference>
<reference evidence="4" key="1">
    <citation type="journal article" date="2019" name="Int. J. Syst. Evol. Microbiol.">
        <title>The Global Catalogue of Microorganisms (GCM) 10K type strain sequencing project: providing services to taxonomists for standard genome sequencing and annotation.</title>
        <authorList>
            <consortium name="The Broad Institute Genomics Platform"/>
            <consortium name="The Broad Institute Genome Sequencing Center for Infectious Disease"/>
            <person name="Wu L."/>
            <person name="Ma J."/>
        </authorList>
    </citation>
    <scope>NUCLEOTIDE SEQUENCE [LARGE SCALE GENOMIC DNA]</scope>
    <source>
        <strain evidence="4">JCM 10083</strain>
    </source>
</reference>
<protein>
    <submittedName>
        <fullName evidence="3">LiaF domain-containing protein</fullName>
    </submittedName>
</protein>
<evidence type="ECO:0000259" key="2">
    <source>
        <dbReference type="Pfam" id="PF09922"/>
    </source>
</evidence>
<sequence>MIVGGIIVAIQSASGPANMTVAGGAALVVIGAGLLVAAWFGRGAGLVATGTILSIALVAGPMLGGMPKKFGNYQWQPTTLSEMARSYSVGMGEGVLDLSELALPPGSRTVVDVSVSVGEISVILPPTARIEVRGHTKFGDVKIDHTVEGGADIRHDRILEPEVPPKGDVATIVLNVRADIGDVEVRRAA</sequence>
<keyword evidence="1" id="KW-1133">Transmembrane helix</keyword>
<feature type="domain" description="Cell wall-active antibiotics response LiaF-like C-terminal" evidence="2">
    <location>
        <begin position="70"/>
        <end position="185"/>
    </location>
</feature>
<dbReference type="Proteomes" id="UP001596514">
    <property type="component" value="Unassembled WGS sequence"/>
</dbReference>
<evidence type="ECO:0000313" key="4">
    <source>
        <dbReference type="Proteomes" id="UP001596514"/>
    </source>
</evidence>
<feature type="transmembrane region" description="Helical" evidence="1">
    <location>
        <begin position="46"/>
        <end position="64"/>
    </location>
</feature>
<name>A0ABW2T7B0_9ACTN</name>
<dbReference type="InterPro" id="IPR024425">
    <property type="entry name" value="LiaF-like_C"/>
</dbReference>
<gene>
    <name evidence="3" type="ORF">ACFQVD_25040</name>
</gene>
<organism evidence="3 4">
    <name type="scientific">Streptosporangium amethystogenes subsp. fukuiense</name>
    <dbReference type="NCBI Taxonomy" id="698418"/>
    <lineage>
        <taxon>Bacteria</taxon>
        <taxon>Bacillati</taxon>
        <taxon>Actinomycetota</taxon>
        <taxon>Actinomycetes</taxon>
        <taxon>Streptosporangiales</taxon>
        <taxon>Streptosporangiaceae</taxon>
        <taxon>Streptosporangium</taxon>
    </lineage>
</organism>
<accession>A0ABW2T7B0</accession>
<dbReference type="Pfam" id="PF09922">
    <property type="entry name" value="LiaF-like_C"/>
    <property type="match status" value="1"/>
</dbReference>
<evidence type="ECO:0000256" key="1">
    <source>
        <dbReference type="SAM" id="Phobius"/>
    </source>
</evidence>
<feature type="transmembrane region" description="Helical" evidence="1">
    <location>
        <begin position="21"/>
        <end position="40"/>
    </location>
</feature>